<reference evidence="1" key="1">
    <citation type="submission" date="2020-08" db="EMBL/GenBank/DDBJ databases">
        <title>Multicomponent nature underlies the extraordinary mechanical properties of spider dragline silk.</title>
        <authorList>
            <person name="Kono N."/>
            <person name="Nakamura H."/>
            <person name="Mori M."/>
            <person name="Yoshida Y."/>
            <person name="Ohtoshi R."/>
            <person name="Malay A.D."/>
            <person name="Moran D.A.P."/>
            <person name="Tomita M."/>
            <person name="Numata K."/>
            <person name="Arakawa K."/>
        </authorList>
    </citation>
    <scope>NUCLEOTIDE SEQUENCE</scope>
</reference>
<proteinExistence type="predicted"/>
<name>A0A8X6RPW4_TRICX</name>
<keyword evidence="2" id="KW-1185">Reference proteome</keyword>
<dbReference type="GO" id="GO:0003964">
    <property type="term" value="F:RNA-directed DNA polymerase activity"/>
    <property type="evidence" value="ECO:0007669"/>
    <property type="project" value="UniProtKB-KW"/>
</dbReference>
<keyword evidence="1" id="KW-0808">Transferase</keyword>
<sequence>MDPMLLCPGKGLVLPTTLTIDQIASHTRFFILSLPNGETSQKSLFAIQKALQGINEPKSDKKLRSGDLLLETKSAAQSKCYLTAKIFLDFPLQVAPHRSLKTSRGVIPESEILEGFSDQGVIQVRRITIKFPTRHLILTFNNPNLPTSMKAGYLNCKIRPYISNPALSVRVIVVKKFAAQKLPLRPRKKKRSSKTIRKDIEIKMTPYKPKKSTPVQDTFDEEDMLVYDIEQEEAKYGILTPTRIHK</sequence>
<dbReference type="EMBL" id="BMAU01021186">
    <property type="protein sequence ID" value="GFX95406.1"/>
    <property type="molecule type" value="Genomic_DNA"/>
</dbReference>
<protein>
    <submittedName>
        <fullName evidence="1">Putative RNA-directed DNA polymerase from transposon BS</fullName>
    </submittedName>
</protein>
<keyword evidence="1" id="KW-0695">RNA-directed DNA polymerase</keyword>
<dbReference type="Proteomes" id="UP000887159">
    <property type="component" value="Unassembled WGS sequence"/>
</dbReference>
<comment type="caution">
    <text evidence="1">The sequence shown here is derived from an EMBL/GenBank/DDBJ whole genome shotgun (WGS) entry which is preliminary data.</text>
</comment>
<gene>
    <name evidence="1" type="primary">RTase_45</name>
    <name evidence="1" type="ORF">TNCV_3684581</name>
</gene>
<accession>A0A8X6RPW4</accession>
<organism evidence="1 2">
    <name type="scientific">Trichonephila clavipes</name>
    <name type="common">Golden silk orbweaver</name>
    <name type="synonym">Nephila clavipes</name>
    <dbReference type="NCBI Taxonomy" id="2585209"/>
    <lineage>
        <taxon>Eukaryota</taxon>
        <taxon>Metazoa</taxon>
        <taxon>Ecdysozoa</taxon>
        <taxon>Arthropoda</taxon>
        <taxon>Chelicerata</taxon>
        <taxon>Arachnida</taxon>
        <taxon>Araneae</taxon>
        <taxon>Araneomorphae</taxon>
        <taxon>Entelegynae</taxon>
        <taxon>Araneoidea</taxon>
        <taxon>Nephilidae</taxon>
        <taxon>Trichonephila</taxon>
    </lineage>
</organism>
<keyword evidence="1" id="KW-0548">Nucleotidyltransferase</keyword>
<evidence type="ECO:0000313" key="1">
    <source>
        <dbReference type="EMBL" id="GFX95406.1"/>
    </source>
</evidence>
<evidence type="ECO:0000313" key="2">
    <source>
        <dbReference type="Proteomes" id="UP000887159"/>
    </source>
</evidence>
<dbReference type="AlphaFoldDB" id="A0A8X6RPW4"/>